<dbReference type="OrthoDB" id="537982at2759"/>
<feature type="region of interest" description="Disordered" evidence="4">
    <location>
        <begin position="69"/>
        <end position="116"/>
    </location>
</feature>
<keyword evidence="6" id="KW-1185">Reference proteome</keyword>
<keyword evidence="2" id="KW-0689">Ribosomal protein</keyword>
<gene>
    <name evidence="5" type="ORF">MNEG_4562</name>
</gene>
<accession>A0A0D2MSJ7</accession>
<dbReference type="Proteomes" id="UP000054498">
    <property type="component" value="Unassembled WGS sequence"/>
</dbReference>
<dbReference type="SUPFAM" id="SSF54821">
    <property type="entry name" value="Ribosomal protein S3 C-terminal domain"/>
    <property type="match status" value="1"/>
</dbReference>
<keyword evidence="3" id="KW-0687">Ribonucleoprotein</keyword>
<dbReference type="GeneID" id="25737439"/>
<reference evidence="5 6" key="1">
    <citation type="journal article" date="2013" name="BMC Genomics">
        <title>Reconstruction of the lipid metabolism for the microalga Monoraphidium neglectum from its genome sequence reveals characteristics suitable for biofuel production.</title>
        <authorList>
            <person name="Bogen C."/>
            <person name="Al-Dilaimi A."/>
            <person name="Albersmeier A."/>
            <person name="Wichmann J."/>
            <person name="Grundmann M."/>
            <person name="Rupp O."/>
            <person name="Lauersen K.J."/>
            <person name="Blifernez-Klassen O."/>
            <person name="Kalinowski J."/>
            <person name="Goesmann A."/>
            <person name="Mussgnug J.H."/>
            <person name="Kruse O."/>
        </authorList>
    </citation>
    <scope>NUCLEOTIDE SEQUENCE [LARGE SCALE GENOMIC DNA]</scope>
    <source>
        <strain evidence="5 6">SAG 48.87</strain>
    </source>
</reference>
<evidence type="ECO:0000256" key="3">
    <source>
        <dbReference type="ARBA" id="ARBA00023274"/>
    </source>
</evidence>
<protein>
    <submittedName>
        <fullName evidence="5">Uncharacterized protein</fullName>
    </submittedName>
</protein>
<feature type="compositionally biased region" description="Low complexity" evidence="4">
    <location>
        <begin position="1"/>
        <end position="19"/>
    </location>
</feature>
<evidence type="ECO:0000313" key="5">
    <source>
        <dbReference type="EMBL" id="KIZ03402.1"/>
    </source>
</evidence>
<dbReference type="EMBL" id="KK100858">
    <property type="protein sequence ID" value="KIZ03402.1"/>
    <property type="molecule type" value="Genomic_DNA"/>
</dbReference>
<evidence type="ECO:0000256" key="4">
    <source>
        <dbReference type="SAM" id="MobiDB-lite"/>
    </source>
</evidence>
<comment type="similarity">
    <text evidence="1">Belongs to the universal ribosomal protein uS3 family.</text>
</comment>
<dbReference type="GO" id="GO:0005840">
    <property type="term" value="C:ribosome"/>
    <property type="evidence" value="ECO:0007669"/>
    <property type="project" value="UniProtKB-KW"/>
</dbReference>
<proteinExistence type="inferred from homology"/>
<organism evidence="5 6">
    <name type="scientific">Monoraphidium neglectum</name>
    <dbReference type="NCBI Taxonomy" id="145388"/>
    <lineage>
        <taxon>Eukaryota</taxon>
        <taxon>Viridiplantae</taxon>
        <taxon>Chlorophyta</taxon>
        <taxon>core chlorophytes</taxon>
        <taxon>Chlorophyceae</taxon>
        <taxon>CS clade</taxon>
        <taxon>Sphaeropleales</taxon>
        <taxon>Selenastraceae</taxon>
        <taxon>Monoraphidium</taxon>
    </lineage>
</organism>
<name>A0A0D2MSJ7_9CHLO</name>
<dbReference type="RefSeq" id="XP_013902421.1">
    <property type="nucleotide sequence ID" value="XM_014046967.1"/>
</dbReference>
<dbReference type="STRING" id="145388.A0A0D2MSJ7"/>
<dbReference type="AlphaFoldDB" id="A0A0D2MSJ7"/>
<sequence length="309" mass="31817">MNPWIGPAGAAADAGAGAATSSSLLQRLASQWATSLHDEKQHEDRAFSGSLCSTSGAGVQQRRCFAKKGSGGAAPKAAANAGAGGGSAPPAVGDDTSPPTYRAARPSRGDPLRQLPESQVGAIAPRGVATWQLTWQLRKLLQALAPPGEKLRTPRQIGWDLGPAQSMALLHETLRDGPVNAACGLGTGGGAARVLPGPAAARSGCASESSTSGLEVAGAPVLYTPFVVTDIFQSAQAVAEWLKMVLELGEDFSSIERFFVQVLATEPRPDVRGIKVQIKGRLAGKGGKATKKVCAGVRVVFLFGGQFWA</sequence>
<dbReference type="InterPro" id="IPR036419">
    <property type="entry name" value="Ribosomal_S3_C_sf"/>
</dbReference>
<evidence type="ECO:0000256" key="1">
    <source>
        <dbReference type="ARBA" id="ARBA00010761"/>
    </source>
</evidence>
<dbReference type="KEGG" id="mng:MNEG_4562"/>
<evidence type="ECO:0000256" key="2">
    <source>
        <dbReference type="ARBA" id="ARBA00022980"/>
    </source>
</evidence>
<feature type="region of interest" description="Disordered" evidence="4">
    <location>
        <begin position="1"/>
        <end position="20"/>
    </location>
</feature>
<evidence type="ECO:0000313" key="6">
    <source>
        <dbReference type="Proteomes" id="UP000054498"/>
    </source>
</evidence>
<dbReference type="GO" id="GO:1990904">
    <property type="term" value="C:ribonucleoprotein complex"/>
    <property type="evidence" value="ECO:0007669"/>
    <property type="project" value="UniProtKB-KW"/>
</dbReference>